<protein>
    <submittedName>
        <fullName evidence="7">RNA polymerase sigma-70 factor, ECF subfamily</fullName>
    </submittedName>
</protein>
<evidence type="ECO:0000256" key="4">
    <source>
        <dbReference type="ARBA" id="ARBA00023163"/>
    </source>
</evidence>
<dbReference type="GO" id="GO:0006352">
    <property type="term" value="P:DNA-templated transcription initiation"/>
    <property type="evidence" value="ECO:0007669"/>
    <property type="project" value="InterPro"/>
</dbReference>
<dbReference type="NCBIfam" id="TIGR02937">
    <property type="entry name" value="sigma70-ECF"/>
    <property type="match status" value="1"/>
</dbReference>
<feature type="domain" description="RNA polymerase sigma-70 region 2" evidence="5">
    <location>
        <begin position="18"/>
        <end position="83"/>
    </location>
</feature>
<dbReference type="AlphaFoldDB" id="A0A1G7WU60"/>
<dbReference type="STRING" id="83767.SAMN05660652_00618"/>
<dbReference type="InterPro" id="IPR036388">
    <property type="entry name" value="WH-like_DNA-bd_sf"/>
</dbReference>
<dbReference type="GO" id="GO:0003677">
    <property type="term" value="F:DNA binding"/>
    <property type="evidence" value="ECO:0007669"/>
    <property type="project" value="InterPro"/>
</dbReference>
<dbReference type="InterPro" id="IPR013325">
    <property type="entry name" value="RNA_pol_sigma_r2"/>
</dbReference>
<reference evidence="7 8" key="1">
    <citation type="submission" date="2016-10" db="EMBL/GenBank/DDBJ databases">
        <authorList>
            <person name="de Groot N.N."/>
        </authorList>
    </citation>
    <scope>NUCLEOTIDE SEQUENCE [LARGE SCALE GENOMIC DNA]</scope>
    <source>
        <strain evidence="7 8">DSM 5885</strain>
    </source>
</reference>
<dbReference type="Pfam" id="PF04542">
    <property type="entry name" value="Sigma70_r2"/>
    <property type="match status" value="1"/>
</dbReference>
<keyword evidence="2" id="KW-0805">Transcription regulation</keyword>
<evidence type="ECO:0000256" key="1">
    <source>
        <dbReference type="ARBA" id="ARBA00010641"/>
    </source>
</evidence>
<dbReference type="Pfam" id="PF08281">
    <property type="entry name" value="Sigma70_r4_2"/>
    <property type="match status" value="1"/>
</dbReference>
<dbReference type="InterPro" id="IPR039425">
    <property type="entry name" value="RNA_pol_sigma-70-like"/>
</dbReference>
<dbReference type="PANTHER" id="PTHR43133:SF51">
    <property type="entry name" value="RNA POLYMERASE SIGMA FACTOR"/>
    <property type="match status" value="1"/>
</dbReference>
<comment type="similarity">
    <text evidence="1">Belongs to the sigma-70 factor family. ECF subfamily.</text>
</comment>
<dbReference type="OrthoDB" id="9782108at2"/>
<evidence type="ECO:0000259" key="5">
    <source>
        <dbReference type="Pfam" id="PF04542"/>
    </source>
</evidence>
<evidence type="ECO:0000313" key="8">
    <source>
        <dbReference type="Proteomes" id="UP000198607"/>
    </source>
</evidence>
<organism evidence="7 8">
    <name type="scientific">Propionivibrio dicarboxylicus</name>
    <dbReference type="NCBI Taxonomy" id="83767"/>
    <lineage>
        <taxon>Bacteria</taxon>
        <taxon>Pseudomonadati</taxon>
        <taxon>Pseudomonadota</taxon>
        <taxon>Betaproteobacteria</taxon>
        <taxon>Rhodocyclales</taxon>
        <taxon>Rhodocyclaceae</taxon>
        <taxon>Propionivibrio</taxon>
    </lineage>
</organism>
<dbReference type="SUPFAM" id="SSF88946">
    <property type="entry name" value="Sigma2 domain of RNA polymerase sigma factors"/>
    <property type="match status" value="1"/>
</dbReference>
<name>A0A1G7WU60_9RHOO</name>
<proteinExistence type="inferred from homology"/>
<evidence type="ECO:0000313" key="7">
    <source>
        <dbReference type="EMBL" id="SDG74810.1"/>
    </source>
</evidence>
<gene>
    <name evidence="7" type="ORF">SAMN05660652_00618</name>
</gene>
<evidence type="ECO:0000256" key="2">
    <source>
        <dbReference type="ARBA" id="ARBA00023015"/>
    </source>
</evidence>
<feature type="domain" description="RNA polymerase sigma factor 70 region 4 type 2" evidence="6">
    <location>
        <begin position="119"/>
        <end position="169"/>
    </location>
</feature>
<dbReference type="InterPro" id="IPR013324">
    <property type="entry name" value="RNA_pol_sigma_r3/r4-like"/>
</dbReference>
<sequence>MTDVRVDGPPRERLFRQLVQDHRQRLHRFILKNIGHAYDAEDLVQQVFLEASRSYETYRGESALSTWLYGIAMNLTRNYLSRAPQRKYDFVDSELLEDIAAESDDPADSIARRRAVISLNRELSALPLEMREVLLLVALEETSYEEAALMLAIPVGTVRSRVARARARLRERLGDVGILP</sequence>
<dbReference type="PANTHER" id="PTHR43133">
    <property type="entry name" value="RNA POLYMERASE ECF-TYPE SIGMA FACTO"/>
    <property type="match status" value="1"/>
</dbReference>
<dbReference type="Gene3D" id="1.10.10.10">
    <property type="entry name" value="Winged helix-like DNA-binding domain superfamily/Winged helix DNA-binding domain"/>
    <property type="match status" value="1"/>
</dbReference>
<keyword evidence="4" id="KW-0804">Transcription</keyword>
<dbReference type="SUPFAM" id="SSF88659">
    <property type="entry name" value="Sigma3 and sigma4 domains of RNA polymerase sigma factors"/>
    <property type="match status" value="1"/>
</dbReference>
<dbReference type="Proteomes" id="UP000198607">
    <property type="component" value="Unassembled WGS sequence"/>
</dbReference>
<accession>A0A1G7WU60</accession>
<dbReference type="Gene3D" id="1.10.1740.10">
    <property type="match status" value="1"/>
</dbReference>
<keyword evidence="8" id="KW-1185">Reference proteome</keyword>
<keyword evidence="3" id="KW-0731">Sigma factor</keyword>
<dbReference type="InterPro" id="IPR014284">
    <property type="entry name" value="RNA_pol_sigma-70_dom"/>
</dbReference>
<dbReference type="InterPro" id="IPR007627">
    <property type="entry name" value="RNA_pol_sigma70_r2"/>
</dbReference>
<dbReference type="EMBL" id="FNCY01000001">
    <property type="protein sequence ID" value="SDG74810.1"/>
    <property type="molecule type" value="Genomic_DNA"/>
</dbReference>
<dbReference type="InterPro" id="IPR013249">
    <property type="entry name" value="RNA_pol_sigma70_r4_t2"/>
</dbReference>
<evidence type="ECO:0000259" key="6">
    <source>
        <dbReference type="Pfam" id="PF08281"/>
    </source>
</evidence>
<evidence type="ECO:0000256" key="3">
    <source>
        <dbReference type="ARBA" id="ARBA00023082"/>
    </source>
</evidence>
<dbReference type="GO" id="GO:0016987">
    <property type="term" value="F:sigma factor activity"/>
    <property type="evidence" value="ECO:0007669"/>
    <property type="project" value="UniProtKB-KW"/>
</dbReference>